<protein>
    <recommendedName>
        <fullName evidence="4">Facilitated glucose transporter</fullName>
    </recommendedName>
</protein>
<reference evidence="2 3" key="1">
    <citation type="submission" date="2011-11" db="EMBL/GenBank/DDBJ databases">
        <title>Whole genome shotgun sequence of Gordonia araii NBRC 100433.</title>
        <authorList>
            <person name="Yoshida Y."/>
            <person name="Hosoyama A."/>
            <person name="Tsuchikane K."/>
            <person name="Katsumata H."/>
            <person name="Yamazaki S."/>
            <person name="Fujita N."/>
        </authorList>
    </citation>
    <scope>NUCLEOTIDE SEQUENCE [LARGE SCALE GENOMIC DNA]</scope>
    <source>
        <strain evidence="2 3">NBRC 100433</strain>
    </source>
</reference>
<keyword evidence="1" id="KW-0812">Transmembrane</keyword>
<comment type="caution">
    <text evidence="2">The sequence shown here is derived from an EMBL/GenBank/DDBJ whole genome shotgun (WGS) entry which is preliminary data.</text>
</comment>
<name>G7H438_9ACTN</name>
<evidence type="ECO:0000313" key="3">
    <source>
        <dbReference type="Proteomes" id="UP000035088"/>
    </source>
</evidence>
<dbReference type="OrthoDB" id="4377971at2"/>
<dbReference type="EMBL" id="BAEE01000061">
    <property type="protein sequence ID" value="GAB10613.1"/>
    <property type="molecule type" value="Genomic_DNA"/>
</dbReference>
<accession>G7H438</accession>
<evidence type="ECO:0000256" key="1">
    <source>
        <dbReference type="SAM" id="Phobius"/>
    </source>
</evidence>
<dbReference type="AlphaFoldDB" id="G7H438"/>
<feature type="transmembrane region" description="Helical" evidence="1">
    <location>
        <begin position="38"/>
        <end position="56"/>
    </location>
</feature>
<proteinExistence type="predicted"/>
<dbReference type="RefSeq" id="WP_007322688.1">
    <property type="nucleotide sequence ID" value="NZ_BAEE01000061.1"/>
</dbReference>
<dbReference type="Proteomes" id="UP000035088">
    <property type="component" value="Unassembled WGS sequence"/>
</dbReference>
<gene>
    <name evidence="2" type="ORF">GOARA_061_00520</name>
</gene>
<evidence type="ECO:0008006" key="4">
    <source>
        <dbReference type="Google" id="ProtNLM"/>
    </source>
</evidence>
<dbReference type="STRING" id="1073574.GOARA_061_00520"/>
<organism evidence="2 3">
    <name type="scientific">Gordonia araii NBRC 100433</name>
    <dbReference type="NCBI Taxonomy" id="1073574"/>
    <lineage>
        <taxon>Bacteria</taxon>
        <taxon>Bacillati</taxon>
        <taxon>Actinomycetota</taxon>
        <taxon>Actinomycetes</taxon>
        <taxon>Mycobacteriales</taxon>
        <taxon>Gordoniaceae</taxon>
        <taxon>Gordonia</taxon>
    </lineage>
</organism>
<keyword evidence="1" id="KW-1133">Transmembrane helix</keyword>
<feature type="transmembrane region" description="Helical" evidence="1">
    <location>
        <begin position="93"/>
        <end position="113"/>
    </location>
</feature>
<sequence length="134" mass="14205">MSDDTDIPFRFLFFIDGVVVGILSLGFLNLYIGSTMAPLGILAAAVGNALLVWLASGTVASPWHWAPVFGWGLVMALALGSGPGGDSLLVDDWRFAVLLFAGVGAPATVMWLASTRRRVLDAGGRDSRRAADRR</sequence>
<feature type="transmembrane region" description="Helical" evidence="1">
    <location>
        <begin position="12"/>
        <end position="32"/>
    </location>
</feature>
<keyword evidence="1" id="KW-0472">Membrane</keyword>
<keyword evidence="3" id="KW-1185">Reference proteome</keyword>
<evidence type="ECO:0000313" key="2">
    <source>
        <dbReference type="EMBL" id="GAB10613.1"/>
    </source>
</evidence>